<evidence type="ECO:0008006" key="17">
    <source>
        <dbReference type="Google" id="ProtNLM"/>
    </source>
</evidence>
<dbReference type="Pfam" id="PF00067">
    <property type="entry name" value="p450"/>
    <property type="match status" value="1"/>
</dbReference>
<accession>M2RER6</accession>
<reference evidence="15 16" key="1">
    <citation type="journal article" date="2012" name="Proc. Natl. Acad. Sci. U.S.A.">
        <title>Comparative genomics of Ceriporiopsis subvermispora and Phanerochaete chrysosporium provide insight into selective ligninolysis.</title>
        <authorList>
            <person name="Fernandez-Fueyo E."/>
            <person name="Ruiz-Duenas F.J."/>
            <person name="Ferreira P."/>
            <person name="Floudas D."/>
            <person name="Hibbett D.S."/>
            <person name="Canessa P."/>
            <person name="Larrondo L.F."/>
            <person name="James T.Y."/>
            <person name="Seelenfreund D."/>
            <person name="Lobos S."/>
            <person name="Polanco R."/>
            <person name="Tello M."/>
            <person name="Honda Y."/>
            <person name="Watanabe T."/>
            <person name="Watanabe T."/>
            <person name="Ryu J.S."/>
            <person name="Kubicek C.P."/>
            <person name="Schmoll M."/>
            <person name="Gaskell J."/>
            <person name="Hammel K.E."/>
            <person name="St John F.J."/>
            <person name="Vanden Wymelenberg A."/>
            <person name="Sabat G."/>
            <person name="Splinter BonDurant S."/>
            <person name="Syed K."/>
            <person name="Yadav J.S."/>
            <person name="Doddapaneni H."/>
            <person name="Subramanian V."/>
            <person name="Lavin J.L."/>
            <person name="Oguiza J.A."/>
            <person name="Perez G."/>
            <person name="Pisabarro A.G."/>
            <person name="Ramirez L."/>
            <person name="Santoyo F."/>
            <person name="Master E."/>
            <person name="Coutinho P.M."/>
            <person name="Henrissat B."/>
            <person name="Lombard V."/>
            <person name="Magnuson J.K."/>
            <person name="Kuees U."/>
            <person name="Hori C."/>
            <person name="Igarashi K."/>
            <person name="Samejima M."/>
            <person name="Held B.W."/>
            <person name="Barry K.W."/>
            <person name="LaButti K.M."/>
            <person name="Lapidus A."/>
            <person name="Lindquist E.A."/>
            <person name="Lucas S.M."/>
            <person name="Riley R."/>
            <person name="Salamov A.A."/>
            <person name="Hoffmeister D."/>
            <person name="Schwenk D."/>
            <person name="Hadar Y."/>
            <person name="Yarden O."/>
            <person name="de Vries R.P."/>
            <person name="Wiebenga A."/>
            <person name="Stenlid J."/>
            <person name="Eastwood D."/>
            <person name="Grigoriev I.V."/>
            <person name="Berka R.M."/>
            <person name="Blanchette R.A."/>
            <person name="Kersten P."/>
            <person name="Martinez A.T."/>
            <person name="Vicuna R."/>
            <person name="Cullen D."/>
        </authorList>
    </citation>
    <scope>NUCLEOTIDE SEQUENCE [LARGE SCALE GENOMIC DNA]</scope>
    <source>
        <strain evidence="15 16">B</strain>
    </source>
</reference>
<comment type="cofactor">
    <cofactor evidence="1 13">
        <name>heme</name>
        <dbReference type="ChEBI" id="CHEBI:30413"/>
    </cofactor>
</comment>
<evidence type="ECO:0000313" key="15">
    <source>
        <dbReference type="EMBL" id="EMD37321.1"/>
    </source>
</evidence>
<evidence type="ECO:0000313" key="16">
    <source>
        <dbReference type="Proteomes" id="UP000016930"/>
    </source>
</evidence>
<evidence type="ECO:0000256" key="9">
    <source>
        <dbReference type="ARBA" id="ARBA00023002"/>
    </source>
</evidence>
<dbReference type="InterPro" id="IPR017972">
    <property type="entry name" value="Cyt_P450_CS"/>
</dbReference>
<dbReference type="HOGENOM" id="CLU_001570_2_3_1"/>
<keyword evidence="11 14" id="KW-0503">Monooxygenase</keyword>
<sequence>MPIDEAQWVVFDRWRERWGDIIGLRILGNQMVVLNCYKDAIALLDKKSLNYSDRPALVVVGKEMGWDQGVSATPYGDYWREQRRYLAPMFGSRKAIEQFVPSIEEHARELLLSLLEHPDNLDRALRRSTAALVLQISHGYNIEDDDDPILRAVDQVGHDFADAMVPGKFLVDLLPSLQYVPEWVPGAKWKQLVKQYKRNVDHFHELSYKFVKDQMASGTAIPSFSSLNYEPDMSAEKEHIIKWTAAAIFSAGSDTTISSVSTFFLAMTCFPEIQKRAQQEIDTVIGTDRLPLIADHDRLPYVCAIISEVLRWQPVTPLGGIHKSMEDDIYKGYFLPKGTWILPNVWKFLHDPKIYADPLTFNPDRFMTTDGRHPEMDPRQFAFGFGRRICPGLQFADTNMFAQCAMTLAVFDIDKATNDGRVVEPKVAYTTGAVSYPLPWEFSLKPRNSKAEALIKGF</sequence>
<dbReference type="GO" id="GO:0016705">
    <property type="term" value="F:oxidoreductase activity, acting on paired donors, with incorporation or reduction of molecular oxygen"/>
    <property type="evidence" value="ECO:0007669"/>
    <property type="project" value="InterPro"/>
</dbReference>
<keyword evidence="7 13" id="KW-0479">Metal-binding</keyword>
<dbReference type="PANTHER" id="PTHR46300:SF7">
    <property type="entry name" value="P450, PUTATIVE (EUROFUNG)-RELATED"/>
    <property type="match status" value="1"/>
</dbReference>
<evidence type="ECO:0000256" key="3">
    <source>
        <dbReference type="ARBA" id="ARBA00005179"/>
    </source>
</evidence>
<evidence type="ECO:0000256" key="7">
    <source>
        <dbReference type="ARBA" id="ARBA00022723"/>
    </source>
</evidence>
<dbReference type="EMBL" id="KB445796">
    <property type="protein sequence ID" value="EMD37321.1"/>
    <property type="molecule type" value="Genomic_DNA"/>
</dbReference>
<dbReference type="PANTHER" id="PTHR46300">
    <property type="entry name" value="P450, PUTATIVE (EUROFUNG)-RELATED-RELATED"/>
    <property type="match status" value="1"/>
</dbReference>
<keyword evidence="5 13" id="KW-0349">Heme</keyword>
<comment type="pathway">
    <text evidence="3">Secondary metabolite biosynthesis.</text>
</comment>
<proteinExistence type="inferred from homology"/>
<dbReference type="OrthoDB" id="2789670at2759"/>
<evidence type="ECO:0000256" key="8">
    <source>
        <dbReference type="ARBA" id="ARBA00022989"/>
    </source>
</evidence>
<dbReference type="GO" id="GO:0004497">
    <property type="term" value="F:monooxygenase activity"/>
    <property type="evidence" value="ECO:0007669"/>
    <property type="project" value="UniProtKB-KW"/>
</dbReference>
<evidence type="ECO:0000256" key="5">
    <source>
        <dbReference type="ARBA" id="ARBA00022617"/>
    </source>
</evidence>
<evidence type="ECO:0000256" key="13">
    <source>
        <dbReference type="PIRSR" id="PIRSR602401-1"/>
    </source>
</evidence>
<dbReference type="PROSITE" id="PS00086">
    <property type="entry name" value="CYTOCHROME_P450"/>
    <property type="match status" value="1"/>
</dbReference>
<comment type="subcellular location">
    <subcellularLocation>
        <location evidence="2">Membrane</location>
        <topology evidence="2">Single-pass membrane protein</topology>
    </subcellularLocation>
</comment>
<dbReference type="InterPro" id="IPR050364">
    <property type="entry name" value="Cytochrome_P450_fung"/>
</dbReference>
<dbReference type="InterPro" id="IPR001128">
    <property type="entry name" value="Cyt_P450"/>
</dbReference>
<gene>
    <name evidence="15" type="ORF">CERSUDRAFT_153900</name>
</gene>
<protein>
    <recommendedName>
        <fullName evidence="17">Cytochrome P450</fullName>
    </recommendedName>
</protein>
<feature type="binding site" description="axial binding residue" evidence="13">
    <location>
        <position position="390"/>
    </location>
    <ligand>
        <name>heme</name>
        <dbReference type="ChEBI" id="CHEBI:30413"/>
    </ligand>
    <ligandPart>
        <name>Fe</name>
        <dbReference type="ChEBI" id="CHEBI:18248"/>
    </ligandPart>
</feature>
<dbReference type="GO" id="GO:0020037">
    <property type="term" value="F:heme binding"/>
    <property type="evidence" value="ECO:0007669"/>
    <property type="project" value="InterPro"/>
</dbReference>
<comment type="similarity">
    <text evidence="4 14">Belongs to the cytochrome P450 family.</text>
</comment>
<evidence type="ECO:0000256" key="10">
    <source>
        <dbReference type="ARBA" id="ARBA00023004"/>
    </source>
</evidence>
<evidence type="ECO:0000256" key="14">
    <source>
        <dbReference type="RuleBase" id="RU000461"/>
    </source>
</evidence>
<dbReference type="PRINTS" id="PR00463">
    <property type="entry name" value="EP450I"/>
</dbReference>
<evidence type="ECO:0000256" key="6">
    <source>
        <dbReference type="ARBA" id="ARBA00022692"/>
    </source>
</evidence>
<dbReference type="PRINTS" id="PR00385">
    <property type="entry name" value="P450"/>
</dbReference>
<dbReference type="InterPro" id="IPR002401">
    <property type="entry name" value="Cyt_P450_E_grp-I"/>
</dbReference>
<dbReference type="Gene3D" id="1.10.630.10">
    <property type="entry name" value="Cytochrome P450"/>
    <property type="match status" value="1"/>
</dbReference>
<evidence type="ECO:0000256" key="4">
    <source>
        <dbReference type="ARBA" id="ARBA00010617"/>
    </source>
</evidence>
<dbReference type="GO" id="GO:0016020">
    <property type="term" value="C:membrane"/>
    <property type="evidence" value="ECO:0007669"/>
    <property type="project" value="UniProtKB-SubCell"/>
</dbReference>
<evidence type="ECO:0000256" key="2">
    <source>
        <dbReference type="ARBA" id="ARBA00004167"/>
    </source>
</evidence>
<dbReference type="CDD" id="cd11065">
    <property type="entry name" value="CYP64-like"/>
    <property type="match status" value="1"/>
</dbReference>
<organism evidence="15 16">
    <name type="scientific">Ceriporiopsis subvermispora (strain B)</name>
    <name type="common">White-rot fungus</name>
    <name type="synonym">Gelatoporia subvermispora</name>
    <dbReference type="NCBI Taxonomy" id="914234"/>
    <lineage>
        <taxon>Eukaryota</taxon>
        <taxon>Fungi</taxon>
        <taxon>Dikarya</taxon>
        <taxon>Basidiomycota</taxon>
        <taxon>Agaricomycotina</taxon>
        <taxon>Agaricomycetes</taxon>
        <taxon>Polyporales</taxon>
        <taxon>Gelatoporiaceae</taxon>
        <taxon>Gelatoporia</taxon>
    </lineage>
</organism>
<dbReference type="InterPro" id="IPR036396">
    <property type="entry name" value="Cyt_P450_sf"/>
</dbReference>
<evidence type="ECO:0000256" key="12">
    <source>
        <dbReference type="ARBA" id="ARBA00023136"/>
    </source>
</evidence>
<keyword evidence="12" id="KW-0472">Membrane</keyword>
<keyword evidence="16" id="KW-1185">Reference proteome</keyword>
<dbReference type="AlphaFoldDB" id="M2RER6"/>
<dbReference type="Proteomes" id="UP000016930">
    <property type="component" value="Unassembled WGS sequence"/>
</dbReference>
<keyword evidence="10 13" id="KW-0408">Iron</keyword>
<dbReference type="GO" id="GO:0005506">
    <property type="term" value="F:iron ion binding"/>
    <property type="evidence" value="ECO:0007669"/>
    <property type="project" value="InterPro"/>
</dbReference>
<keyword evidence="8" id="KW-1133">Transmembrane helix</keyword>
<name>M2RER6_CERS8</name>
<keyword evidence="9 14" id="KW-0560">Oxidoreductase</keyword>
<keyword evidence="6" id="KW-0812">Transmembrane</keyword>
<dbReference type="SUPFAM" id="SSF48264">
    <property type="entry name" value="Cytochrome P450"/>
    <property type="match status" value="1"/>
</dbReference>
<dbReference type="STRING" id="914234.M2RER6"/>
<evidence type="ECO:0000256" key="1">
    <source>
        <dbReference type="ARBA" id="ARBA00001971"/>
    </source>
</evidence>
<evidence type="ECO:0000256" key="11">
    <source>
        <dbReference type="ARBA" id="ARBA00023033"/>
    </source>
</evidence>